<proteinExistence type="predicted"/>
<reference evidence="7 8" key="1">
    <citation type="submission" date="2019-02" db="EMBL/GenBank/DDBJ databases">
        <title>Genomic Encyclopedia of Type Strains, Phase IV (KMG-IV): sequencing the most valuable type-strain genomes for metagenomic binning, comparative biology and taxonomic classification.</title>
        <authorList>
            <person name="Goeker M."/>
        </authorList>
    </citation>
    <scope>NUCLEOTIDE SEQUENCE [LARGE SCALE GENOMIC DNA]</scope>
    <source>
        <strain evidence="7 8">K24</strain>
    </source>
</reference>
<organism evidence="7 8">
    <name type="scientific">Pigmentiphaga kullae</name>
    <dbReference type="NCBI Taxonomy" id="151784"/>
    <lineage>
        <taxon>Bacteria</taxon>
        <taxon>Pseudomonadati</taxon>
        <taxon>Pseudomonadota</taxon>
        <taxon>Betaproteobacteria</taxon>
        <taxon>Burkholderiales</taxon>
        <taxon>Alcaligenaceae</taxon>
        <taxon>Pigmentiphaga</taxon>
    </lineage>
</organism>
<dbReference type="InterPro" id="IPR024674">
    <property type="entry name" value="HpaB/PvcC/4-BUDH_N"/>
</dbReference>
<feature type="binding site" evidence="4">
    <location>
        <begin position="155"/>
        <end position="158"/>
    </location>
    <ligand>
        <name>FAD</name>
        <dbReference type="ChEBI" id="CHEBI:57692"/>
    </ligand>
</feature>
<comment type="caution">
    <text evidence="7">The sequence shown here is derived from an EMBL/GenBank/DDBJ whole genome shotgun (WGS) entry which is preliminary data.</text>
</comment>
<dbReference type="PANTHER" id="PTHR36117:SF3">
    <property type="entry name" value="4-HYDROXYPHENYLACETATE 3-MONOOXYGENASE-RELATED"/>
    <property type="match status" value="1"/>
</dbReference>
<dbReference type="GO" id="GO:0004497">
    <property type="term" value="F:monooxygenase activity"/>
    <property type="evidence" value="ECO:0007669"/>
    <property type="project" value="UniProtKB-KW"/>
</dbReference>
<feature type="domain" description="HpaB/PvcC/4-BUDH N-terminal" evidence="6">
    <location>
        <begin position="6"/>
        <end position="274"/>
    </location>
</feature>
<dbReference type="PIRSF" id="PIRSF000331">
    <property type="entry name" value="HpaA_HpaB"/>
    <property type="match status" value="1"/>
</dbReference>
<keyword evidence="1" id="KW-0285">Flavoprotein</keyword>
<evidence type="ECO:0000313" key="7">
    <source>
        <dbReference type="EMBL" id="RZS84070.1"/>
    </source>
</evidence>
<protein>
    <submittedName>
        <fullName evidence="7">Anthranilate 3-monooxygenase (FAD)/4-hydroxyphenylacetate 3-monooxygenase</fullName>
    </submittedName>
</protein>
<feature type="domain" description="HpaB/PvcC/4-BUDH C-terminal" evidence="5">
    <location>
        <begin position="282"/>
        <end position="479"/>
    </location>
</feature>
<feature type="binding site" evidence="4">
    <location>
        <begin position="149"/>
        <end position="151"/>
    </location>
    <ligand>
        <name>FAD</name>
        <dbReference type="ChEBI" id="CHEBI:57692"/>
    </ligand>
</feature>
<evidence type="ECO:0000313" key="8">
    <source>
        <dbReference type="Proteomes" id="UP000292445"/>
    </source>
</evidence>
<dbReference type="Proteomes" id="UP000292445">
    <property type="component" value="Unassembled WGS sequence"/>
</dbReference>
<name>A0A4Q7NHY5_9BURK</name>
<dbReference type="Gene3D" id="1.20.140.10">
    <property type="entry name" value="Butyryl-CoA Dehydrogenase, subunit A, domain 3"/>
    <property type="match status" value="1"/>
</dbReference>
<evidence type="ECO:0000256" key="2">
    <source>
        <dbReference type="ARBA" id="ARBA00022827"/>
    </source>
</evidence>
<evidence type="ECO:0000256" key="1">
    <source>
        <dbReference type="ARBA" id="ARBA00022630"/>
    </source>
</evidence>
<feature type="binding site" evidence="4">
    <location>
        <position position="192"/>
    </location>
    <ligand>
        <name>FAD</name>
        <dbReference type="ChEBI" id="CHEBI:57692"/>
    </ligand>
</feature>
<dbReference type="SUPFAM" id="SSF56645">
    <property type="entry name" value="Acyl-CoA dehydrogenase NM domain-like"/>
    <property type="match status" value="1"/>
</dbReference>
<keyword evidence="7" id="KW-0503">Monooxygenase</keyword>
<evidence type="ECO:0000256" key="3">
    <source>
        <dbReference type="ARBA" id="ARBA00023002"/>
    </source>
</evidence>
<keyword evidence="8" id="KW-1185">Reference proteome</keyword>
<dbReference type="InterPro" id="IPR036250">
    <property type="entry name" value="AcylCo_DH-like_C"/>
</dbReference>
<dbReference type="PANTHER" id="PTHR36117">
    <property type="entry name" value="4-HYDROXYPHENYLACETATE 3-MONOOXYGENASE-RELATED"/>
    <property type="match status" value="1"/>
</dbReference>
<dbReference type="GO" id="GO:0016627">
    <property type="term" value="F:oxidoreductase activity, acting on the CH-CH group of donors"/>
    <property type="evidence" value="ECO:0007669"/>
    <property type="project" value="InterPro"/>
</dbReference>
<dbReference type="Gene3D" id="2.40.110.10">
    <property type="entry name" value="Butyryl-CoA Dehydrogenase, subunit A, domain 2"/>
    <property type="match status" value="1"/>
</dbReference>
<dbReference type="EMBL" id="SGXC01000001">
    <property type="protein sequence ID" value="RZS84070.1"/>
    <property type="molecule type" value="Genomic_DNA"/>
</dbReference>
<keyword evidence="2 4" id="KW-0274">FAD</keyword>
<evidence type="ECO:0000259" key="5">
    <source>
        <dbReference type="Pfam" id="PF03241"/>
    </source>
</evidence>
<gene>
    <name evidence="7" type="ORF">EV675_0072</name>
</gene>
<dbReference type="InterPro" id="IPR046373">
    <property type="entry name" value="Acyl-CoA_Oxase/DH_mid-dom_sf"/>
</dbReference>
<dbReference type="InterPro" id="IPR004925">
    <property type="entry name" value="HpaB/PvcC/4-BUDH"/>
</dbReference>
<dbReference type="AlphaFoldDB" id="A0A4Q7NHY5"/>
<sequence length="490" mass="54296">MGVRSGSEYWDHLRSQPREVWVEGQRVEDVVRHPAFGRTARQVAKLYDLQSDPAHAKVLAAAADACGQACATAFLVPKTPQDLRIRRAAFETVAEQTFGLLGRSPDFMNTMLAAFLDGRGYFRKAGARFEDNLVRYVEHVRDNDLFLTHALITPQNDRSRASHEQAQSDLHLGVVRETGEGLIVRGARMLATMGPVADEVLIYSLPMLKPGDERYAVAFALPLATPGLRQIARPPFEKGLARDHYEHPLASRFEEPDSLLVFDDVLVPWDRVFINQDVELSNGMYGATAVRQFTAQQTSVRGLVKLKLVTGAMIAVARAIKADIHLHVQNMIGECLDAVEMVESCIVRAELEAEAAPNGTLRPNLRPYHAIRTFLPTIYPRAVEYLQKIGAGGLLMMPAESDFASPVARDVLKYYQGAATGSVDRIRIFKLAWDLCGDAFASRQMQYERYYVGDPVRLLASSYHEGNRSACTGLVDRALALAGEPAGMER</sequence>
<feature type="binding site" evidence="4">
    <location>
        <begin position="454"/>
        <end position="457"/>
    </location>
    <ligand>
        <name>FAD</name>
        <dbReference type="ChEBI" id="CHEBI:57692"/>
    </ligand>
</feature>
<dbReference type="Pfam" id="PF11794">
    <property type="entry name" value="HpaB_N"/>
    <property type="match status" value="1"/>
</dbReference>
<accession>A0A4Q7NHY5</accession>
<dbReference type="Pfam" id="PF03241">
    <property type="entry name" value="HpaB"/>
    <property type="match status" value="1"/>
</dbReference>
<keyword evidence="3" id="KW-0560">Oxidoreductase</keyword>
<evidence type="ECO:0000259" key="6">
    <source>
        <dbReference type="Pfam" id="PF11794"/>
    </source>
</evidence>
<dbReference type="RefSeq" id="WP_130355466.1">
    <property type="nucleotide sequence ID" value="NZ_SGXC01000001.1"/>
</dbReference>
<dbReference type="Gene3D" id="1.10.3140.10">
    <property type="entry name" value="4-hydroxybutyryl-coa dehydratase, domain 1"/>
    <property type="match status" value="1"/>
</dbReference>
<dbReference type="InterPro" id="IPR009100">
    <property type="entry name" value="AcylCoA_DH/oxidase_NM_dom_sf"/>
</dbReference>
<dbReference type="OrthoDB" id="7233724at2"/>
<dbReference type="SUPFAM" id="SSF47203">
    <property type="entry name" value="Acyl-CoA dehydrogenase C-terminal domain-like"/>
    <property type="match status" value="1"/>
</dbReference>
<dbReference type="InterPro" id="IPR024719">
    <property type="entry name" value="HpaB/PvcC/4-BUDH_C"/>
</dbReference>
<evidence type="ECO:0000256" key="4">
    <source>
        <dbReference type="PIRSR" id="PIRSR000331-2"/>
    </source>
</evidence>